<dbReference type="InterPro" id="IPR012479">
    <property type="entry name" value="SAP30BP"/>
</dbReference>
<evidence type="ECO:0000313" key="2">
    <source>
        <dbReference type="EMBL" id="KAJ1724473.1"/>
    </source>
</evidence>
<evidence type="ECO:0000256" key="1">
    <source>
        <dbReference type="SAM" id="MobiDB-lite"/>
    </source>
</evidence>
<feature type="compositionally biased region" description="Low complexity" evidence="1">
    <location>
        <begin position="16"/>
        <end position="30"/>
    </location>
</feature>
<dbReference type="EMBL" id="JANBOJ010000030">
    <property type="protein sequence ID" value="KAJ1724473.1"/>
    <property type="molecule type" value="Genomic_DNA"/>
</dbReference>
<dbReference type="Pfam" id="PF07818">
    <property type="entry name" value="HCNGP"/>
    <property type="match status" value="1"/>
</dbReference>
<dbReference type="AlphaFoldDB" id="A0A9W7Y5C5"/>
<feature type="compositionally biased region" description="Polar residues" evidence="1">
    <location>
        <begin position="237"/>
        <end position="261"/>
    </location>
</feature>
<feature type="region of interest" description="Disordered" evidence="1">
    <location>
        <begin position="229"/>
        <end position="282"/>
    </location>
</feature>
<comment type="caution">
    <text evidence="2">The sequence shown here is derived from an EMBL/GenBank/DDBJ whole genome shotgun (WGS) entry which is preliminary data.</text>
</comment>
<proteinExistence type="predicted"/>
<dbReference type="PANTHER" id="PTHR13464:SF0">
    <property type="entry name" value="SAP30-BINDING PROTEIN"/>
    <property type="match status" value="1"/>
</dbReference>
<dbReference type="GO" id="GO:0006355">
    <property type="term" value="P:regulation of DNA-templated transcription"/>
    <property type="evidence" value="ECO:0007669"/>
    <property type="project" value="InterPro"/>
</dbReference>
<feature type="region of interest" description="Disordered" evidence="1">
    <location>
        <begin position="1"/>
        <end position="93"/>
    </location>
</feature>
<organism evidence="2 3">
    <name type="scientific">Coemansia erecta</name>
    <dbReference type="NCBI Taxonomy" id="147472"/>
    <lineage>
        <taxon>Eukaryota</taxon>
        <taxon>Fungi</taxon>
        <taxon>Fungi incertae sedis</taxon>
        <taxon>Zoopagomycota</taxon>
        <taxon>Kickxellomycotina</taxon>
        <taxon>Kickxellomycetes</taxon>
        <taxon>Kickxellales</taxon>
        <taxon>Kickxellaceae</taxon>
        <taxon>Coemansia</taxon>
    </lineage>
</organism>
<accession>A0A9W7Y5C5</accession>
<reference evidence="2" key="1">
    <citation type="submission" date="2022-07" db="EMBL/GenBank/DDBJ databases">
        <title>Phylogenomic reconstructions and comparative analyses of Kickxellomycotina fungi.</title>
        <authorList>
            <person name="Reynolds N.K."/>
            <person name="Stajich J.E."/>
            <person name="Barry K."/>
            <person name="Grigoriev I.V."/>
            <person name="Crous P."/>
            <person name="Smith M.E."/>
        </authorList>
    </citation>
    <scope>NUCLEOTIDE SEQUENCE</scope>
    <source>
        <strain evidence="2">NBRC 32514</strain>
    </source>
</reference>
<dbReference type="GO" id="GO:0005634">
    <property type="term" value="C:nucleus"/>
    <property type="evidence" value="ECO:0007669"/>
    <property type="project" value="TreeGrafter"/>
</dbReference>
<sequence length="298" mass="32407">MEPSQNSLLNALGAYDSDSGSDSGSASGSSVRAEKSHQPAEDQPSSPASFIGPDLPPADSSEDEAGAAEETMDEDIPEHNPTPSAHTQPTIDSTDHATYQTTKRNLDLLLGCDQVHSTLRLSSENTAEPSAALQEKFAHWYELRQRGANFNETLMRNKTFRNPNIYRWLVDHLKLEECGSNLHEPGFEPAQLRSDFTPAALAEDQERRAREYAAKKNAQSSAAAAAGTFRKIDFRQSSDPVQSRSGPTATGSYAQQMQMRANNNSSNNSNNNGGGKTFNDALERAKLIAQHLSRGKGQ</sequence>
<name>A0A9W7Y5C5_9FUNG</name>
<dbReference type="PANTHER" id="PTHR13464">
    <property type="entry name" value="TRANSCRIPTIONAL REGULATOR PROTEIN HCNGP"/>
    <property type="match status" value="1"/>
</dbReference>
<gene>
    <name evidence="2" type="primary">SAP30BP</name>
    <name evidence="2" type="ORF">LPJ53_001243</name>
</gene>
<dbReference type="Proteomes" id="UP001149813">
    <property type="component" value="Unassembled WGS sequence"/>
</dbReference>
<evidence type="ECO:0000313" key="3">
    <source>
        <dbReference type="Proteomes" id="UP001149813"/>
    </source>
</evidence>
<dbReference type="OrthoDB" id="1714508at2759"/>
<protein>
    <submittedName>
        <fullName evidence="2">SAP30-binding protein</fullName>
    </submittedName>
</protein>
<feature type="compositionally biased region" description="Acidic residues" evidence="1">
    <location>
        <begin position="60"/>
        <end position="76"/>
    </location>
</feature>
<feature type="compositionally biased region" description="Polar residues" evidence="1">
    <location>
        <begin position="81"/>
        <end position="93"/>
    </location>
</feature>
<feature type="compositionally biased region" description="Low complexity" evidence="1">
    <location>
        <begin position="262"/>
        <end position="271"/>
    </location>
</feature>
<keyword evidence="3" id="KW-1185">Reference proteome</keyword>